<comment type="caution">
    <text evidence="3">The sequence shown here is derived from an EMBL/GenBank/DDBJ whole genome shotgun (WGS) entry which is preliminary data.</text>
</comment>
<keyword evidence="2" id="KW-1133">Transmembrane helix</keyword>
<dbReference type="Proteomes" id="UP001163064">
    <property type="component" value="Unassembled WGS sequence"/>
</dbReference>
<feature type="transmembrane region" description="Helical" evidence="2">
    <location>
        <begin position="130"/>
        <end position="153"/>
    </location>
</feature>
<feature type="region of interest" description="Disordered" evidence="1">
    <location>
        <begin position="161"/>
        <end position="242"/>
    </location>
</feature>
<proteinExistence type="predicted"/>
<keyword evidence="2" id="KW-0472">Membrane</keyword>
<evidence type="ECO:0000313" key="4">
    <source>
        <dbReference type="Proteomes" id="UP001163064"/>
    </source>
</evidence>
<evidence type="ECO:0000256" key="2">
    <source>
        <dbReference type="SAM" id="Phobius"/>
    </source>
</evidence>
<keyword evidence="2" id="KW-0812">Transmembrane</keyword>
<name>A0ABT3TTJ5_9ACTN</name>
<accession>A0ABT3TTJ5</accession>
<feature type="compositionally biased region" description="Low complexity" evidence="1">
    <location>
        <begin position="406"/>
        <end position="422"/>
    </location>
</feature>
<feature type="compositionally biased region" description="Gly residues" evidence="1">
    <location>
        <begin position="297"/>
        <end position="310"/>
    </location>
</feature>
<gene>
    <name evidence="3" type="ORF">OFY01_06075</name>
</gene>
<feature type="region of interest" description="Disordered" evidence="1">
    <location>
        <begin position="100"/>
        <end position="122"/>
    </location>
</feature>
<dbReference type="EMBL" id="JAPHNL010000046">
    <property type="protein sequence ID" value="MCX3059338.1"/>
    <property type="molecule type" value="Genomic_DNA"/>
</dbReference>
<feature type="compositionally biased region" description="Low complexity" evidence="1">
    <location>
        <begin position="197"/>
        <end position="207"/>
    </location>
</feature>
<protein>
    <recommendedName>
        <fullName evidence="5">Extensin</fullName>
    </recommendedName>
</protein>
<feature type="compositionally biased region" description="Polar residues" evidence="1">
    <location>
        <begin position="165"/>
        <end position="180"/>
    </location>
</feature>
<evidence type="ECO:0000313" key="3">
    <source>
        <dbReference type="EMBL" id="MCX3059338.1"/>
    </source>
</evidence>
<organism evidence="3 4">
    <name type="scientific">Streptomyces beihaiensis</name>
    <dbReference type="NCBI Taxonomy" id="2984495"/>
    <lineage>
        <taxon>Bacteria</taxon>
        <taxon>Bacillati</taxon>
        <taxon>Actinomycetota</taxon>
        <taxon>Actinomycetes</taxon>
        <taxon>Kitasatosporales</taxon>
        <taxon>Streptomycetaceae</taxon>
        <taxon>Streptomyces</taxon>
    </lineage>
</organism>
<reference evidence="3" key="1">
    <citation type="submission" date="2022-10" db="EMBL/GenBank/DDBJ databases">
        <title>Streptomyces beihaiensis sp. nov., a chitin degrading actinobacterium, isolated from shrimp pond soil.</title>
        <authorList>
            <person name="Xie J."/>
            <person name="Shen N."/>
        </authorList>
    </citation>
    <scope>NUCLEOTIDE SEQUENCE</scope>
    <source>
        <strain evidence="3">GXMU-J5</strain>
    </source>
</reference>
<feature type="region of interest" description="Disordered" evidence="1">
    <location>
        <begin position="269"/>
        <end position="422"/>
    </location>
</feature>
<evidence type="ECO:0000256" key="1">
    <source>
        <dbReference type="SAM" id="MobiDB-lite"/>
    </source>
</evidence>
<sequence>MADEHYKWLNREAAERLLRGEPLKAVENDDNAAQARQLAAALDALAAQRFAAPDTSDASVTKPSAAGTERAGAELPGEEAALKAFRDARAVSAVDGAVRGAGGGRGARGVRASGAGARPGGPRWTRPIRYGLAAAVAACMVGGVAVAAGVGFLPSPFGGGDGPTPATSVSPAATQEQPLASPSPDRADGGVPERPDGSASSDTGASGDPDHRRGTGANDDGASKSPGGTAAPETGKGSDALHRQLVDGCRDYRDGRLGTDAKQRLRDAARTAGNATDDLGRFCDKVISQVGTEPSGGSDGGGSTRSGDTGGGKDGKSAKDGKSSDEDGEHGRRKHAPVPVAPAPASGERPGKNPGTGGPGRSLVKKPGKPATHTAARPPKAPKAHQPVKPAVAVKPATPTERSKPSKLSTASKASKASLSAT</sequence>
<evidence type="ECO:0008006" key="5">
    <source>
        <dbReference type="Google" id="ProtNLM"/>
    </source>
</evidence>
<feature type="compositionally biased region" description="Low complexity" evidence="1">
    <location>
        <begin position="109"/>
        <end position="122"/>
    </location>
</feature>
<dbReference type="RefSeq" id="WP_266597056.1">
    <property type="nucleotide sequence ID" value="NZ_JAPHNL010000046.1"/>
</dbReference>
<feature type="compositionally biased region" description="Basic and acidic residues" evidence="1">
    <location>
        <begin position="185"/>
        <end position="196"/>
    </location>
</feature>
<keyword evidence="4" id="KW-1185">Reference proteome</keyword>
<feature type="region of interest" description="Disordered" evidence="1">
    <location>
        <begin position="51"/>
        <end position="73"/>
    </location>
</feature>
<feature type="compositionally biased region" description="Basic and acidic residues" evidence="1">
    <location>
        <begin position="311"/>
        <end position="325"/>
    </location>
</feature>